<proteinExistence type="predicted"/>
<evidence type="ECO:0000313" key="7">
    <source>
        <dbReference type="Proteomes" id="UP000637769"/>
    </source>
</evidence>
<keyword evidence="1" id="KW-1003">Cell membrane</keyword>
<sequence length="241" mass="25958">MKNSLILWCIDWIITIKDTVLVRVKIFISGMLSSALLLAGCATESSHTLPVPPVQVAQTPYNGPRIPIAAGKFANRSNYMNGIFSDGIDRLGNQARVILLTRLQQSGRFSVMDRDNLAEGKQEAGFLRQGQSIQGAQYLVTGDVTAFGRKDVGDMQLFGIAGRGHSQIAYAKVSLQIVNPLTSQIVATSEGAAEYSLSDREVIGFGSTAAYDSTLNGKVLDLAIQDAVNHFAQEVDSGQIH</sequence>
<keyword evidence="2" id="KW-0732">Signal</keyword>
<protein>
    <submittedName>
        <fullName evidence="6">Lipoprotein</fullName>
    </submittedName>
</protein>
<dbReference type="InterPro" id="IPR005534">
    <property type="entry name" value="Curli_assmbl/transp-comp_CsgG"/>
</dbReference>
<keyword evidence="3" id="KW-0472">Membrane</keyword>
<dbReference type="RefSeq" id="WP_188427234.1">
    <property type="nucleotide sequence ID" value="NZ_BMCH01000007.1"/>
</dbReference>
<organism evidence="6 7">
    <name type="scientific">Asaia siamensis</name>
    <dbReference type="NCBI Taxonomy" id="110479"/>
    <lineage>
        <taxon>Bacteria</taxon>
        <taxon>Pseudomonadati</taxon>
        <taxon>Pseudomonadota</taxon>
        <taxon>Alphaproteobacteria</taxon>
        <taxon>Acetobacterales</taxon>
        <taxon>Acetobacteraceae</taxon>
        <taxon>Asaia</taxon>
    </lineage>
</organism>
<evidence type="ECO:0000256" key="3">
    <source>
        <dbReference type="ARBA" id="ARBA00023136"/>
    </source>
</evidence>
<evidence type="ECO:0000256" key="1">
    <source>
        <dbReference type="ARBA" id="ARBA00022475"/>
    </source>
</evidence>
<reference evidence="7" key="1">
    <citation type="journal article" date="2019" name="Int. J. Syst. Evol. Microbiol.">
        <title>The Global Catalogue of Microorganisms (GCM) 10K type strain sequencing project: providing services to taxonomists for standard genome sequencing and annotation.</title>
        <authorList>
            <consortium name="The Broad Institute Genomics Platform"/>
            <consortium name="The Broad Institute Genome Sequencing Center for Infectious Disease"/>
            <person name="Wu L."/>
            <person name="Ma J."/>
        </authorList>
    </citation>
    <scope>NUCLEOTIDE SEQUENCE [LARGE SCALE GENOMIC DNA]</scope>
    <source>
        <strain evidence="7">CCM 7132</strain>
    </source>
</reference>
<evidence type="ECO:0000256" key="4">
    <source>
        <dbReference type="ARBA" id="ARBA00023139"/>
    </source>
</evidence>
<comment type="caution">
    <text evidence="6">The sequence shown here is derived from an EMBL/GenBank/DDBJ whole genome shotgun (WGS) entry which is preliminary data.</text>
</comment>
<dbReference type="PANTHER" id="PTHR41164">
    <property type="entry name" value="CURLI PRODUCTION ASSEMBLY/TRANSPORT COMPONENT CSGG"/>
    <property type="match status" value="1"/>
</dbReference>
<gene>
    <name evidence="6" type="ORF">GCM10007207_25880</name>
</gene>
<dbReference type="EMBL" id="BMCH01000007">
    <property type="protein sequence ID" value="GGC39199.1"/>
    <property type="molecule type" value="Genomic_DNA"/>
</dbReference>
<keyword evidence="7" id="KW-1185">Reference proteome</keyword>
<keyword evidence="4" id="KW-0564">Palmitate</keyword>
<dbReference type="Proteomes" id="UP000637769">
    <property type="component" value="Unassembled WGS sequence"/>
</dbReference>
<dbReference type="SUPFAM" id="SSF52964">
    <property type="entry name" value="TolB, N-terminal domain"/>
    <property type="match status" value="1"/>
</dbReference>
<evidence type="ECO:0000256" key="2">
    <source>
        <dbReference type="ARBA" id="ARBA00022729"/>
    </source>
</evidence>
<keyword evidence="5 6" id="KW-0449">Lipoprotein</keyword>
<dbReference type="PANTHER" id="PTHR41164:SF1">
    <property type="entry name" value="CURLI PRODUCTION ASSEMBLY_TRANSPORT COMPONENT CSGG"/>
    <property type="match status" value="1"/>
</dbReference>
<evidence type="ECO:0000256" key="5">
    <source>
        <dbReference type="ARBA" id="ARBA00023288"/>
    </source>
</evidence>
<evidence type="ECO:0000313" key="6">
    <source>
        <dbReference type="EMBL" id="GGC39199.1"/>
    </source>
</evidence>
<name>A0ABQ1MIJ2_9PROT</name>
<accession>A0ABQ1MIJ2</accession>
<dbReference type="Pfam" id="PF03783">
    <property type="entry name" value="CsgG"/>
    <property type="match status" value="1"/>
</dbReference>
<dbReference type="Gene3D" id="3.40.50.10610">
    <property type="entry name" value="ABC-type transport auxiliary lipoprotein component"/>
    <property type="match status" value="1"/>
</dbReference>